<feature type="domain" description="Rho-GAP" evidence="10">
    <location>
        <begin position="501"/>
        <end position="697"/>
    </location>
</feature>
<evidence type="ECO:0000313" key="13">
    <source>
        <dbReference type="Proteomes" id="UP000827549"/>
    </source>
</evidence>
<dbReference type="InterPro" id="IPR000198">
    <property type="entry name" value="RhoGAP_dom"/>
</dbReference>
<evidence type="ECO:0000259" key="11">
    <source>
        <dbReference type="PROSITE" id="PS51186"/>
    </source>
</evidence>
<evidence type="ECO:0000256" key="4">
    <source>
        <dbReference type="ARBA" id="ARBA00022679"/>
    </source>
</evidence>
<name>A0AAF0YB31_9TREE</name>
<dbReference type="Pfam" id="PF00620">
    <property type="entry name" value="RhoGAP"/>
    <property type="match status" value="1"/>
</dbReference>
<dbReference type="GO" id="GO:0007165">
    <property type="term" value="P:signal transduction"/>
    <property type="evidence" value="ECO:0007669"/>
    <property type="project" value="InterPro"/>
</dbReference>
<evidence type="ECO:0000256" key="9">
    <source>
        <dbReference type="SAM" id="MobiDB-lite"/>
    </source>
</evidence>
<dbReference type="EC" id="2.3.1.4" evidence="3"/>
<accession>A0AAF0YB31</accession>
<protein>
    <recommendedName>
        <fullName evidence="3">glucosamine-phosphate N-acetyltransferase</fullName>
        <ecNumber evidence="3">2.3.1.4</ecNumber>
    </recommendedName>
    <alternativeName>
        <fullName evidence="6">Phosphoglucosamine acetylase</fullName>
    </alternativeName>
    <alternativeName>
        <fullName evidence="7">Phosphoglucosamine transacetylase</fullName>
    </alternativeName>
</protein>
<dbReference type="RefSeq" id="XP_062629534.1">
    <property type="nucleotide sequence ID" value="XM_062773550.1"/>
</dbReference>
<evidence type="ECO:0000256" key="7">
    <source>
        <dbReference type="ARBA" id="ARBA00030832"/>
    </source>
</evidence>
<proteinExistence type="inferred from homology"/>
<organism evidence="12 13">
    <name type="scientific">Vanrija pseudolonga</name>
    <dbReference type="NCBI Taxonomy" id="143232"/>
    <lineage>
        <taxon>Eukaryota</taxon>
        <taxon>Fungi</taxon>
        <taxon>Dikarya</taxon>
        <taxon>Basidiomycota</taxon>
        <taxon>Agaricomycotina</taxon>
        <taxon>Tremellomycetes</taxon>
        <taxon>Trichosporonales</taxon>
        <taxon>Trichosporonaceae</taxon>
        <taxon>Vanrija</taxon>
    </lineage>
</organism>
<evidence type="ECO:0000313" key="12">
    <source>
        <dbReference type="EMBL" id="WOO83508.1"/>
    </source>
</evidence>
<dbReference type="AlphaFoldDB" id="A0AAF0YB31"/>
<dbReference type="Gene3D" id="1.10.555.10">
    <property type="entry name" value="Rho GTPase activation protein"/>
    <property type="match status" value="1"/>
</dbReference>
<keyword evidence="5" id="KW-0012">Acyltransferase</keyword>
<evidence type="ECO:0000256" key="2">
    <source>
        <dbReference type="ARBA" id="ARBA00006048"/>
    </source>
</evidence>
<dbReference type="SMART" id="SM00324">
    <property type="entry name" value="RhoGAP"/>
    <property type="match status" value="1"/>
</dbReference>
<comment type="similarity">
    <text evidence="2">Belongs to the acetyltransferase family. GNA1 subfamily.</text>
</comment>
<evidence type="ECO:0000259" key="10">
    <source>
        <dbReference type="PROSITE" id="PS50238"/>
    </source>
</evidence>
<feature type="domain" description="N-acetyltransferase" evidence="11">
    <location>
        <begin position="771"/>
        <end position="927"/>
    </location>
</feature>
<dbReference type="Gene3D" id="1.20.1270.60">
    <property type="entry name" value="Arfaptin homology (AH) domain/BAR domain"/>
    <property type="match status" value="1"/>
</dbReference>
<dbReference type="PANTHER" id="PTHR13355">
    <property type="entry name" value="GLUCOSAMINE 6-PHOSPHATE N-ACETYLTRANSFERASE"/>
    <property type="match status" value="1"/>
</dbReference>
<dbReference type="GO" id="GO:0004343">
    <property type="term" value="F:glucosamine 6-phosphate N-acetyltransferase activity"/>
    <property type="evidence" value="ECO:0007669"/>
    <property type="project" value="UniProtKB-EC"/>
</dbReference>
<keyword evidence="13" id="KW-1185">Reference proteome</keyword>
<sequence length="1002" mass="109720">MAYAYPAEPVPPSPARKGGDADADIVREFKRKLAEADENYISYFNERCVWPLGDAELTGRIKIEQSYIDQLGKLHAKTVGVDSVTFDATRRDSNSSARRAWLEVRDYSQREIDSRSAFINALRDDVVGPLTSLRDTQARIRQRIREDLKTATDAYEDYAFSKVPKLKRSYDSKCQALVDFKKQEHAIAMQAKLLSEASPVEPSPAGDKPHPFSYTVSSDGAPPSSPPYSTSGLSSSQGYYNLSSTSQTSLSPSSPGSNLSAQLPAYSPVPSSGLERRGTLSSLAGRARSGSGSGLNQLEGKSKEVLSDIAHHGKKGFTALKNRFGGDREGKGGGGGSDAVSEVAPSIAPDERNTTPSRRGHHQHHGSIGSSKGTAGTLKSVKVKRDAEEADKAYRQGVFHCESLRLRREKLQQSAITSLGSLNDDLNATIKITMRAFTDATYATSFTLAQATEVITKSINEIHPDADSMRYRSRLPKVQRNAPILYSNFYVGPCRSLIFGVSLTDYDFARGEGGDHGSPPLIVEKSIAWIDERGLDAEGIYRISGRIATVKEMVQRIEQDEDKFRFTPDNDVFSVSVVLKQYLRELPEPLFPMPHSERTRYTQNRDQHIANDFTSLRGRLRRLPPIHQTTVRAIIEHLSRIAARSNTNKMSAKNLAVVFNSVVFGSDAVPTNGNALTMHLEKDTVLEDMITYSDLLFKTPDPMAARQADAESINSFTSYQTDPAAQAVVPAHPHYEEEEDIPIFTPDAKLVLLFSPFKIPGPMRDAVGEDYHVRPLAADDFIRSYFGLLSSLSTAPPLAPSVFTALFNALKASIDTYFIVVIVEKSTDQIVASGTLIVERKFIHAAGLAGHIEDIVVSPNAQGRGLGGTLVTGLREMATRLNCYKVILDCKDPKVGFYEKCGFDLRGRQMAFYVNPDDAKPKAAAPPLESPSEADLNSPARTEEASTTERDDATAVPDTQSVADTLETASTSSGVTYHFPTGTSPEQGRRPSIPSRDPEHRL</sequence>
<dbReference type="Proteomes" id="UP000827549">
    <property type="component" value="Chromosome 5"/>
</dbReference>
<dbReference type="PROSITE" id="PS51186">
    <property type="entry name" value="GNAT"/>
    <property type="match status" value="1"/>
</dbReference>
<feature type="compositionally biased region" description="Low complexity" evidence="9">
    <location>
        <begin position="227"/>
        <end position="260"/>
    </location>
</feature>
<evidence type="ECO:0000256" key="5">
    <source>
        <dbReference type="ARBA" id="ARBA00023315"/>
    </source>
</evidence>
<dbReference type="SUPFAM" id="SSF48350">
    <property type="entry name" value="GTPase activation domain, GAP"/>
    <property type="match status" value="1"/>
</dbReference>
<dbReference type="Gene3D" id="3.40.630.30">
    <property type="match status" value="1"/>
</dbReference>
<comment type="pathway">
    <text evidence="1">Nucleotide-sugar biosynthesis; UDP-N-acetyl-alpha-D-glucosamine biosynthesis; N-acetyl-alpha-D-glucosamine 1-phosphate from alpha-D-glucosamine 6-phosphate (route I): step 1/2.</text>
</comment>
<dbReference type="InterPro" id="IPR008936">
    <property type="entry name" value="Rho_GTPase_activation_prot"/>
</dbReference>
<gene>
    <name evidence="12" type="primary">cka1</name>
    <name evidence="12" type="ORF">LOC62_05G007027</name>
</gene>
<feature type="compositionally biased region" description="Basic and acidic residues" evidence="9">
    <location>
        <begin position="941"/>
        <end position="953"/>
    </location>
</feature>
<dbReference type="EMBL" id="CP086718">
    <property type="protein sequence ID" value="WOO83508.1"/>
    <property type="molecule type" value="Genomic_DNA"/>
</dbReference>
<dbReference type="GeneID" id="87810202"/>
<comment type="catalytic activity">
    <reaction evidence="8">
        <text>D-glucosamine 6-phosphate + acetyl-CoA = N-acetyl-D-glucosamine 6-phosphate + CoA + H(+)</text>
        <dbReference type="Rhea" id="RHEA:10292"/>
        <dbReference type="ChEBI" id="CHEBI:15378"/>
        <dbReference type="ChEBI" id="CHEBI:57287"/>
        <dbReference type="ChEBI" id="CHEBI:57288"/>
        <dbReference type="ChEBI" id="CHEBI:57513"/>
        <dbReference type="ChEBI" id="CHEBI:58725"/>
        <dbReference type="EC" id="2.3.1.4"/>
    </reaction>
</comment>
<feature type="region of interest" description="Disordered" evidence="9">
    <location>
        <begin position="918"/>
        <end position="1002"/>
    </location>
</feature>
<feature type="compositionally biased region" description="Polar residues" evidence="9">
    <location>
        <begin position="957"/>
        <end position="986"/>
    </location>
</feature>
<dbReference type="InterPro" id="IPR016181">
    <property type="entry name" value="Acyl_CoA_acyltransferase"/>
</dbReference>
<evidence type="ECO:0000256" key="6">
    <source>
        <dbReference type="ARBA" id="ARBA00030011"/>
    </source>
</evidence>
<reference evidence="12" key="1">
    <citation type="submission" date="2023-10" db="EMBL/GenBank/DDBJ databases">
        <authorList>
            <person name="Noh H."/>
        </authorList>
    </citation>
    <scope>NUCLEOTIDE SEQUENCE</scope>
    <source>
        <strain evidence="12">DUCC4014</strain>
    </source>
</reference>
<dbReference type="InterPro" id="IPR000182">
    <property type="entry name" value="GNAT_dom"/>
</dbReference>
<dbReference type="SUPFAM" id="SSF55729">
    <property type="entry name" value="Acyl-CoA N-acyltransferases (Nat)"/>
    <property type="match status" value="1"/>
</dbReference>
<dbReference type="SUPFAM" id="SSF103657">
    <property type="entry name" value="BAR/IMD domain-like"/>
    <property type="match status" value="1"/>
</dbReference>
<evidence type="ECO:0000256" key="3">
    <source>
        <dbReference type="ARBA" id="ARBA00012703"/>
    </source>
</evidence>
<feature type="region of interest" description="Disordered" evidence="9">
    <location>
        <begin position="198"/>
        <end position="277"/>
    </location>
</feature>
<dbReference type="InterPro" id="IPR027267">
    <property type="entry name" value="AH/BAR_dom_sf"/>
</dbReference>
<feature type="region of interest" description="Disordered" evidence="9">
    <location>
        <begin position="319"/>
        <end position="382"/>
    </location>
</feature>
<dbReference type="Pfam" id="PF00583">
    <property type="entry name" value="Acetyltransf_1"/>
    <property type="match status" value="1"/>
</dbReference>
<dbReference type="InterPro" id="IPR039143">
    <property type="entry name" value="GNPNAT1-like"/>
</dbReference>
<evidence type="ECO:0000256" key="8">
    <source>
        <dbReference type="ARBA" id="ARBA00048964"/>
    </source>
</evidence>
<keyword evidence="4" id="KW-0808">Transferase</keyword>
<dbReference type="PANTHER" id="PTHR13355:SF11">
    <property type="entry name" value="GLUCOSAMINE 6-PHOSPHATE N-ACETYLTRANSFERASE"/>
    <property type="match status" value="1"/>
</dbReference>
<evidence type="ECO:0000256" key="1">
    <source>
        <dbReference type="ARBA" id="ARBA00004832"/>
    </source>
</evidence>
<dbReference type="PROSITE" id="PS50238">
    <property type="entry name" value="RHOGAP"/>
    <property type="match status" value="1"/>
</dbReference>
<dbReference type="CDD" id="cd04301">
    <property type="entry name" value="NAT_SF"/>
    <property type="match status" value="1"/>
</dbReference>
<feature type="compositionally biased region" description="Low complexity" evidence="9">
    <location>
        <begin position="922"/>
        <end position="934"/>
    </location>
</feature>
<dbReference type="FunFam" id="3.40.630.30:FF:000105">
    <property type="entry name" value="Glucosamine 6-phosphate N-acetyltransferase"/>
    <property type="match status" value="1"/>
</dbReference>
<feature type="region of interest" description="Disordered" evidence="9">
    <location>
        <begin position="1"/>
        <end position="21"/>
    </location>
</feature>